<evidence type="ECO:0000313" key="8">
    <source>
        <dbReference type="EMBL" id="TCO53034.1"/>
    </source>
</evidence>
<dbReference type="Pfam" id="PF01061">
    <property type="entry name" value="ABC2_membrane"/>
    <property type="match status" value="1"/>
</dbReference>
<protein>
    <recommendedName>
        <fullName evidence="6">Transport permease protein</fullName>
    </recommendedName>
</protein>
<dbReference type="InterPro" id="IPR013525">
    <property type="entry name" value="ABC2_TM"/>
</dbReference>
<reference evidence="8 9" key="1">
    <citation type="submission" date="2019-03" db="EMBL/GenBank/DDBJ databases">
        <title>Genomic Encyclopedia of Type Strains, Phase IV (KMG-IV): sequencing the most valuable type-strain genomes for metagenomic binning, comparative biology and taxonomic classification.</title>
        <authorList>
            <person name="Goeker M."/>
        </authorList>
    </citation>
    <scope>NUCLEOTIDE SEQUENCE [LARGE SCALE GENOMIC DNA]</scope>
    <source>
        <strain evidence="8 9">DSM 45934</strain>
    </source>
</reference>
<feature type="transmembrane region" description="Helical" evidence="6">
    <location>
        <begin position="34"/>
        <end position="54"/>
    </location>
</feature>
<dbReference type="PIRSF" id="PIRSF006648">
    <property type="entry name" value="DrrB"/>
    <property type="match status" value="1"/>
</dbReference>
<evidence type="ECO:0000256" key="1">
    <source>
        <dbReference type="ARBA" id="ARBA00004141"/>
    </source>
</evidence>
<dbReference type="GO" id="GO:0043190">
    <property type="term" value="C:ATP-binding cassette (ABC) transporter complex"/>
    <property type="evidence" value="ECO:0007669"/>
    <property type="project" value="InterPro"/>
</dbReference>
<dbReference type="PANTHER" id="PTHR43229">
    <property type="entry name" value="NODULATION PROTEIN J"/>
    <property type="match status" value="1"/>
</dbReference>
<keyword evidence="2 6" id="KW-0812">Transmembrane</keyword>
<feature type="domain" description="ABC transmembrane type-2" evidence="7">
    <location>
        <begin position="34"/>
        <end position="268"/>
    </location>
</feature>
<dbReference type="EMBL" id="SLWS01000011">
    <property type="protein sequence ID" value="TCO53034.1"/>
    <property type="molecule type" value="Genomic_DNA"/>
</dbReference>
<accession>A0A4R2J4F4</accession>
<proteinExistence type="inferred from homology"/>
<dbReference type="GO" id="GO:0046677">
    <property type="term" value="P:response to antibiotic"/>
    <property type="evidence" value="ECO:0007669"/>
    <property type="project" value="UniProtKB-KW"/>
</dbReference>
<feature type="transmembrane region" description="Helical" evidence="6">
    <location>
        <begin position="243"/>
        <end position="262"/>
    </location>
</feature>
<dbReference type="GO" id="GO:0140359">
    <property type="term" value="F:ABC-type transporter activity"/>
    <property type="evidence" value="ECO:0007669"/>
    <property type="project" value="InterPro"/>
</dbReference>
<comment type="similarity">
    <text evidence="6">Belongs to the ABC-2 integral membrane protein family.</text>
</comment>
<evidence type="ECO:0000256" key="3">
    <source>
        <dbReference type="ARBA" id="ARBA00022989"/>
    </source>
</evidence>
<keyword evidence="4 6" id="KW-0472">Membrane</keyword>
<feature type="transmembrane region" description="Helical" evidence="6">
    <location>
        <begin position="150"/>
        <end position="174"/>
    </location>
</feature>
<dbReference type="InterPro" id="IPR000412">
    <property type="entry name" value="ABC_2_transport"/>
</dbReference>
<keyword evidence="6" id="KW-1003">Cell membrane</keyword>
<keyword evidence="5" id="KW-0046">Antibiotic resistance</keyword>
<dbReference type="Proteomes" id="UP000295680">
    <property type="component" value="Unassembled WGS sequence"/>
</dbReference>
<dbReference type="AlphaFoldDB" id="A0A4R2J4F4"/>
<name>A0A4R2J4F4_9PSEU</name>
<gene>
    <name evidence="8" type="ORF">EV192_111231</name>
</gene>
<feature type="transmembrane region" description="Helical" evidence="6">
    <location>
        <begin position="113"/>
        <end position="138"/>
    </location>
</feature>
<sequence length="270" mass="29151">MIIPQTAGQRLRWTATDAWVLTVRTLTHWKRQPGMIVAGLIFPIVSVVLFGYVFGSAMAVPGGGDYREFLLPGMFGQTMVFGIATTMTAVLNDKSKGVSNRFRAMPMSRSGVVVGRSLADILNSTLELIVLIGCGLVVGWQWRGGFGDVLVAVVLLLWLRFAVVWLGIYIGLVLPSPEAGGLVWGLLFPVTMLASTFVAPTLMPGWLGAIAEWNPLSATVGAARYLFGNPGLTGDSWAAQHPVLLAVLWPAVLIAIFLPLSVRRYRRISG</sequence>
<dbReference type="PANTHER" id="PTHR43229:SF2">
    <property type="entry name" value="NODULATION PROTEIN J"/>
    <property type="match status" value="1"/>
</dbReference>
<evidence type="ECO:0000313" key="9">
    <source>
        <dbReference type="Proteomes" id="UP000295680"/>
    </source>
</evidence>
<comment type="subcellular location">
    <subcellularLocation>
        <location evidence="6">Cell membrane</location>
        <topology evidence="6">Multi-pass membrane protein</topology>
    </subcellularLocation>
    <subcellularLocation>
        <location evidence="1">Membrane</location>
        <topology evidence="1">Multi-pass membrane protein</topology>
    </subcellularLocation>
</comment>
<evidence type="ECO:0000256" key="2">
    <source>
        <dbReference type="ARBA" id="ARBA00022692"/>
    </source>
</evidence>
<dbReference type="PROSITE" id="PS51012">
    <property type="entry name" value="ABC_TM2"/>
    <property type="match status" value="1"/>
</dbReference>
<dbReference type="RefSeq" id="WP_243727376.1">
    <property type="nucleotide sequence ID" value="NZ_SLWS01000011.1"/>
</dbReference>
<keyword evidence="3 6" id="KW-1133">Transmembrane helix</keyword>
<organism evidence="8 9">
    <name type="scientific">Actinocrispum wychmicini</name>
    <dbReference type="NCBI Taxonomy" id="1213861"/>
    <lineage>
        <taxon>Bacteria</taxon>
        <taxon>Bacillati</taxon>
        <taxon>Actinomycetota</taxon>
        <taxon>Actinomycetes</taxon>
        <taxon>Pseudonocardiales</taxon>
        <taxon>Pseudonocardiaceae</taxon>
        <taxon>Actinocrispum</taxon>
    </lineage>
</organism>
<evidence type="ECO:0000259" key="7">
    <source>
        <dbReference type="PROSITE" id="PS51012"/>
    </source>
</evidence>
<comment type="caution">
    <text evidence="8">The sequence shown here is derived from an EMBL/GenBank/DDBJ whole genome shotgun (WGS) entry which is preliminary data.</text>
</comment>
<keyword evidence="9" id="KW-1185">Reference proteome</keyword>
<dbReference type="InterPro" id="IPR047817">
    <property type="entry name" value="ABC2_TM_bact-type"/>
</dbReference>
<evidence type="ECO:0000256" key="5">
    <source>
        <dbReference type="ARBA" id="ARBA00023251"/>
    </source>
</evidence>
<dbReference type="InterPro" id="IPR051784">
    <property type="entry name" value="Nod_factor_ABC_transporter"/>
</dbReference>
<evidence type="ECO:0000256" key="6">
    <source>
        <dbReference type="RuleBase" id="RU361157"/>
    </source>
</evidence>
<keyword evidence="6" id="KW-0813">Transport</keyword>
<feature type="transmembrane region" description="Helical" evidence="6">
    <location>
        <begin position="74"/>
        <end position="92"/>
    </location>
</feature>
<feature type="transmembrane region" description="Helical" evidence="6">
    <location>
        <begin position="181"/>
        <end position="203"/>
    </location>
</feature>
<evidence type="ECO:0000256" key="4">
    <source>
        <dbReference type="ARBA" id="ARBA00023136"/>
    </source>
</evidence>